<dbReference type="Pfam" id="PF00702">
    <property type="entry name" value="Hydrolase"/>
    <property type="match status" value="1"/>
</dbReference>
<protein>
    <submittedName>
        <fullName evidence="1">FMN phosphatase YigB (HAD superfamily)</fullName>
    </submittedName>
</protein>
<keyword evidence="2" id="KW-1185">Reference proteome</keyword>
<dbReference type="InterPro" id="IPR036412">
    <property type="entry name" value="HAD-like_sf"/>
</dbReference>
<dbReference type="RefSeq" id="WP_307410869.1">
    <property type="nucleotide sequence ID" value="NZ_JAUSUR010000008.1"/>
</dbReference>
<gene>
    <name evidence="1" type="ORF">J2S15_003573</name>
</gene>
<reference evidence="1 2" key="1">
    <citation type="submission" date="2023-07" db="EMBL/GenBank/DDBJ databases">
        <title>Genomic Encyclopedia of Type Strains, Phase IV (KMG-IV): sequencing the most valuable type-strain genomes for metagenomic binning, comparative biology and taxonomic classification.</title>
        <authorList>
            <person name="Goeker M."/>
        </authorList>
    </citation>
    <scope>NUCLEOTIDE SEQUENCE [LARGE SCALE GENOMIC DNA]</scope>
    <source>
        <strain evidence="1 2">DSM 16784</strain>
    </source>
</reference>
<dbReference type="SFLD" id="SFLDS00003">
    <property type="entry name" value="Haloacid_Dehalogenase"/>
    <property type="match status" value="1"/>
</dbReference>
<dbReference type="PRINTS" id="PR00413">
    <property type="entry name" value="HADHALOGNASE"/>
</dbReference>
<proteinExistence type="predicted"/>
<comment type="caution">
    <text evidence="1">The sequence shown here is derived from an EMBL/GenBank/DDBJ whole genome shotgun (WGS) entry which is preliminary data.</text>
</comment>
<dbReference type="PANTHER" id="PTHR43434">
    <property type="entry name" value="PHOSPHOGLYCOLATE PHOSPHATASE"/>
    <property type="match status" value="1"/>
</dbReference>
<name>A0ABU0E7E6_9FIRM</name>
<dbReference type="InterPro" id="IPR050155">
    <property type="entry name" value="HAD-like_hydrolase_sf"/>
</dbReference>
<dbReference type="Gene3D" id="3.40.50.1000">
    <property type="entry name" value="HAD superfamily/HAD-like"/>
    <property type="match status" value="1"/>
</dbReference>
<dbReference type="InterPro" id="IPR023214">
    <property type="entry name" value="HAD_sf"/>
</dbReference>
<evidence type="ECO:0000313" key="2">
    <source>
        <dbReference type="Proteomes" id="UP001230220"/>
    </source>
</evidence>
<dbReference type="PANTHER" id="PTHR43434:SF1">
    <property type="entry name" value="PHOSPHOGLYCOLATE PHOSPHATASE"/>
    <property type="match status" value="1"/>
</dbReference>
<dbReference type="InterPro" id="IPR006439">
    <property type="entry name" value="HAD-SF_hydro_IA"/>
</dbReference>
<dbReference type="EMBL" id="JAUSUR010000008">
    <property type="protein sequence ID" value="MDQ0362812.1"/>
    <property type="molecule type" value="Genomic_DNA"/>
</dbReference>
<dbReference type="Proteomes" id="UP001230220">
    <property type="component" value="Unassembled WGS sequence"/>
</dbReference>
<organism evidence="1 2">
    <name type="scientific">Breznakia pachnodae</name>
    <dbReference type="NCBI Taxonomy" id="265178"/>
    <lineage>
        <taxon>Bacteria</taxon>
        <taxon>Bacillati</taxon>
        <taxon>Bacillota</taxon>
        <taxon>Erysipelotrichia</taxon>
        <taxon>Erysipelotrichales</taxon>
        <taxon>Erysipelotrichaceae</taxon>
        <taxon>Breznakia</taxon>
    </lineage>
</organism>
<dbReference type="SFLD" id="SFLDG01129">
    <property type="entry name" value="C1.5:_HAD__Beta-PGM__Phosphata"/>
    <property type="match status" value="1"/>
</dbReference>
<dbReference type="SUPFAM" id="SSF56784">
    <property type="entry name" value="HAD-like"/>
    <property type="match status" value="1"/>
</dbReference>
<sequence length="237" mass="27251">MNTILFDLDGTLLSMDLEEFTQRYFGLIDNCFKDTKYDSKQLVKAIYAGTSAMMKNDGSLTNADIFWSTFEQVSGIPKEEIESDFESFYQHDFQKIEDTVNVNPAIVEAIDILKRKGYRMICSTNPLFPSIASHSRLRWSGVDSDAFDYVTTFEDFHYCKPNPQYFEEVIEKYNVDRDNCIMVGNDAQEDGAIQALNVPLYLINDHLINRNDAPITANWCDDSKAFLELVKTFENVK</sequence>
<evidence type="ECO:0000313" key="1">
    <source>
        <dbReference type="EMBL" id="MDQ0362812.1"/>
    </source>
</evidence>
<accession>A0ABU0E7E6</accession>